<dbReference type="KEGG" id="mmao:MMOS7_15090"/>
<evidence type="ECO:0000313" key="2">
    <source>
        <dbReference type="Proteomes" id="UP000263689"/>
    </source>
</evidence>
<evidence type="ECO:0000313" key="1">
    <source>
        <dbReference type="EMBL" id="BAP63595.1"/>
    </source>
</evidence>
<organism evidence="1 2">
    <name type="scientific">Methanococcus maripaludis OS7</name>
    <dbReference type="NCBI Taxonomy" id="637915"/>
    <lineage>
        <taxon>Archaea</taxon>
        <taxon>Methanobacteriati</taxon>
        <taxon>Methanobacteriota</taxon>
        <taxon>Methanomada group</taxon>
        <taxon>Methanococci</taxon>
        <taxon>Methanococcales</taxon>
        <taxon>Methanococcaceae</taxon>
        <taxon>Methanococcus</taxon>
    </lineage>
</organism>
<dbReference type="AlphaFoldDB" id="A0A2Z5PLS0"/>
<name>A0A2Z5PLS0_METMI</name>
<gene>
    <name evidence="1" type="ORF">MMOS7_15090</name>
</gene>
<reference evidence="1 2" key="1">
    <citation type="submission" date="2009-06" db="EMBL/GenBank/DDBJ databases">
        <title>Molecular Evidence for Microbiologically Influenced Corrosion from genome of Methanogen.</title>
        <authorList>
            <person name="Ito N."/>
            <person name="Tsurumaru H."/>
            <person name="Shimizu A."/>
            <person name="Harada T."/>
            <person name="Hosoyama A."/>
            <person name="Horikawa H."/>
            <person name="Wakai S."/>
            <person name="Sasaki K."/>
            <person name="Nishijima K."/>
            <person name="Ataku H."/>
            <person name="Yamazaki J."/>
            <person name="Mise M."/>
            <person name="Yamazaki S."/>
            <person name="Tanikawa S."/>
            <person name="Harayama S."/>
            <person name="Fujita N."/>
        </authorList>
    </citation>
    <scope>NUCLEOTIDE SEQUENCE [LARGE SCALE GENOMIC DNA]</scope>
    <source>
        <strain evidence="2">OS7 ( NBRC 103642)</strain>
    </source>
</reference>
<dbReference type="EMBL" id="AP011528">
    <property type="protein sequence ID" value="BAP63595.1"/>
    <property type="molecule type" value="Genomic_DNA"/>
</dbReference>
<sequence>MINYINKFKQIKKAIDYMDDRGYSINVKHENNPVIEIGNKKANLLIKNTIGNVKVHYINTAKLLLKMRD</sequence>
<dbReference type="RefSeq" id="WP_119721222.1">
    <property type="nucleotide sequence ID" value="NZ_AP011528.1"/>
</dbReference>
<accession>A0A2Z5PLS0</accession>
<dbReference type="Proteomes" id="UP000263689">
    <property type="component" value="Chromosome"/>
</dbReference>
<dbReference type="GeneID" id="37875995"/>
<protein>
    <submittedName>
        <fullName evidence="1">Uncharacterized protein</fullName>
    </submittedName>
</protein>
<proteinExistence type="predicted"/>